<evidence type="ECO:0000313" key="3">
    <source>
        <dbReference type="Proteomes" id="UP001501637"/>
    </source>
</evidence>
<feature type="region of interest" description="Disordered" evidence="1">
    <location>
        <begin position="1"/>
        <end position="69"/>
    </location>
</feature>
<protein>
    <recommendedName>
        <fullName evidence="4">Transposase</fullName>
    </recommendedName>
</protein>
<evidence type="ECO:0000313" key="2">
    <source>
        <dbReference type="EMBL" id="GAA3085687.1"/>
    </source>
</evidence>
<comment type="caution">
    <text evidence="2">The sequence shown here is derived from an EMBL/GenBank/DDBJ whole genome shotgun (WGS) entry which is preliminary data.</text>
</comment>
<name>A0ABP6MCB0_9ACTN</name>
<evidence type="ECO:0000256" key="1">
    <source>
        <dbReference type="SAM" id="MobiDB-lite"/>
    </source>
</evidence>
<accession>A0ABP6MCB0</accession>
<feature type="compositionally biased region" description="Basic and acidic residues" evidence="1">
    <location>
        <begin position="1"/>
        <end position="28"/>
    </location>
</feature>
<keyword evidence="3" id="KW-1185">Reference proteome</keyword>
<proteinExistence type="predicted"/>
<organism evidence="2 3">
    <name type="scientific">Streptomyces rectiviolaceus</name>
    <dbReference type="NCBI Taxonomy" id="332591"/>
    <lineage>
        <taxon>Bacteria</taxon>
        <taxon>Bacillati</taxon>
        <taxon>Actinomycetota</taxon>
        <taxon>Actinomycetes</taxon>
        <taxon>Kitasatosporales</taxon>
        <taxon>Streptomycetaceae</taxon>
        <taxon>Streptomyces</taxon>
    </lineage>
</organism>
<reference evidence="3" key="1">
    <citation type="journal article" date="2019" name="Int. J. Syst. Evol. Microbiol.">
        <title>The Global Catalogue of Microorganisms (GCM) 10K type strain sequencing project: providing services to taxonomists for standard genome sequencing and annotation.</title>
        <authorList>
            <consortium name="The Broad Institute Genomics Platform"/>
            <consortium name="The Broad Institute Genome Sequencing Center for Infectious Disease"/>
            <person name="Wu L."/>
            <person name="Ma J."/>
        </authorList>
    </citation>
    <scope>NUCLEOTIDE SEQUENCE [LARGE SCALE GENOMIC DNA]</scope>
    <source>
        <strain evidence="3">JCM 9092</strain>
    </source>
</reference>
<dbReference type="Proteomes" id="UP001501637">
    <property type="component" value="Unassembled WGS sequence"/>
</dbReference>
<feature type="compositionally biased region" description="Basic residues" evidence="1">
    <location>
        <begin position="49"/>
        <end position="59"/>
    </location>
</feature>
<sequence length="69" mass="7625">MPRRGQRDPEPGHPERAQSSEGEREADGPRLAGETFDPVHGVVADHREHRVIRRDKSGKKGISPCCQAS</sequence>
<gene>
    <name evidence="2" type="ORF">GCM10010449_06710</name>
</gene>
<evidence type="ECO:0008006" key="4">
    <source>
        <dbReference type="Google" id="ProtNLM"/>
    </source>
</evidence>
<dbReference type="EMBL" id="BAAAUG010000015">
    <property type="protein sequence ID" value="GAA3085687.1"/>
    <property type="molecule type" value="Genomic_DNA"/>
</dbReference>